<organism evidence="3 4">
    <name type="scientific">Chlamydomonas eustigma</name>
    <dbReference type="NCBI Taxonomy" id="1157962"/>
    <lineage>
        <taxon>Eukaryota</taxon>
        <taxon>Viridiplantae</taxon>
        <taxon>Chlorophyta</taxon>
        <taxon>core chlorophytes</taxon>
        <taxon>Chlorophyceae</taxon>
        <taxon>CS clade</taxon>
        <taxon>Chlamydomonadales</taxon>
        <taxon>Chlamydomonadaceae</taxon>
        <taxon>Chlamydomonas</taxon>
    </lineage>
</organism>
<name>A0A250XHV1_9CHLO</name>
<dbReference type="Proteomes" id="UP000232323">
    <property type="component" value="Unassembled WGS sequence"/>
</dbReference>
<comment type="caution">
    <text evidence="3">The sequence shown here is derived from an EMBL/GenBank/DDBJ whole genome shotgun (WGS) entry which is preliminary data.</text>
</comment>
<dbReference type="InterPro" id="IPR016024">
    <property type="entry name" value="ARM-type_fold"/>
</dbReference>
<accession>A0A250XHV1</accession>
<dbReference type="InterPro" id="IPR045156">
    <property type="entry name" value="Vac8"/>
</dbReference>
<protein>
    <recommendedName>
        <fullName evidence="5">Armadillo repeat-containing domain-containing protein</fullName>
    </recommendedName>
</protein>
<evidence type="ECO:0000313" key="4">
    <source>
        <dbReference type="Proteomes" id="UP000232323"/>
    </source>
</evidence>
<dbReference type="PANTHER" id="PTHR47249:SF1">
    <property type="entry name" value="VACUOLAR PROTEIN 8"/>
    <property type="match status" value="1"/>
</dbReference>
<evidence type="ECO:0008006" key="5">
    <source>
        <dbReference type="Google" id="ProtNLM"/>
    </source>
</evidence>
<evidence type="ECO:0000256" key="1">
    <source>
        <dbReference type="ARBA" id="ARBA00005462"/>
    </source>
</evidence>
<dbReference type="PANTHER" id="PTHR47249">
    <property type="entry name" value="VACUOLAR PROTEIN 8"/>
    <property type="match status" value="1"/>
</dbReference>
<dbReference type="SUPFAM" id="SSF48371">
    <property type="entry name" value="ARM repeat"/>
    <property type="match status" value="1"/>
</dbReference>
<keyword evidence="4" id="KW-1185">Reference proteome</keyword>
<reference evidence="3 4" key="1">
    <citation type="submission" date="2017-08" db="EMBL/GenBank/DDBJ databases">
        <title>Acidophilic green algal genome provides insights into adaptation to an acidic environment.</title>
        <authorList>
            <person name="Hirooka S."/>
            <person name="Hirose Y."/>
            <person name="Kanesaki Y."/>
            <person name="Higuchi S."/>
            <person name="Fujiwara T."/>
            <person name="Onuma R."/>
            <person name="Era A."/>
            <person name="Ohbayashi R."/>
            <person name="Uzuka A."/>
            <person name="Nozaki H."/>
            <person name="Yoshikawa H."/>
            <person name="Miyagishima S.Y."/>
        </authorList>
    </citation>
    <scope>NUCLEOTIDE SEQUENCE [LARGE SCALE GENOMIC DNA]</scope>
    <source>
        <strain evidence="3 4">NIES-2499</strain>
    </source>
</reference>
<evidence type="ECO:0000313" key="3">
    <source>
        <dbReference type="EMBL" id="GAX82499.1"/>
    </source>
</evidence>
<dbReference type="OrthoDB" id="10668698at2759"/>
<dbReference type="GO" id="GO:0071562">
    <property type="term" value="P:nucleus-vacuole junction assembly"/>
    <property type="evidence" value="ECO:0007669"/>
    <property type="project" value="InterPro"/>
</dbReference>
<evidence type="ECO:0000256" key="2">
    <source>
        <dbReference type="ARBA" id="ARBA00022737"/>
    </source>
</evidence>
<proteinExistence type="inferred from homology"/>
<dbReference type="InterPro" id="IPR011989">
    <property type="entry name" value="ARM-like"/>
</dbReference>
<sequence length="666" mass="70165">MAVALFPSISGHCEPISSRIRSDSYAKYEPPDANLQGLVDVVKRHTGNPAILNSALATLADLTSWKSQNQLGVVDTDGLDALLGLIRRAASFLRSQRQMLLKGAHPGRQNVPPSPPSATPIPNLETPKLALWVLMNLASNDLLSPRISSTPGCVEDLVELLLSQDVHCGIYAGRCLVNLVQARGKAADAAVSAGILNIISHRMESSDDEASRKVDAWMLCSLTSSHRSTARMSVAADANILMGLQQMVKSKTVSSVPSAILAASALGNISKGGSSCQDMLTRTGSTKTLMAALISATDPKLVAAIVEALSALALGHKNNSMALLAEPRLMQRMEAIMEQSVKRSIKSLQADEGRMLLAVHLLMYILARHRSQEAAYKGKQQQQHKSSPCTGNKVVAVDRPAAASGNHQVKDGRPDSGMHVTTAAAVVTLRSPAAAAAPPLMYMSLEEAAGLLQIKLPTPGTQPGRSGVGARGATAIAVSRLAAAEQSPYCGDPDSSLVMLFEELAELQHTLHDVLLPRSREPNATASTGAVVLMYQLAVGNGCSGSRPHANKQFAAPERQQQSAALSAPAGVQAAATRILLAEASLIGQLVALLSGKNSSGELDIDSRLLIACLSLLDVISGEEGCRRLLVEAGWLEAVEPLLGSPDALVRMLAERALCSMHACEF</sequence>
<gene>
    <name evidence="3" type="ORF">CEUSTIGMA_g9926.t1</name>
</gene>
<dbReference type="Gene3D" id="1.25.10.10">
    <property type="entry name" value="Leucine-rich Repeat Variant"/>
    <property type="match status" value="3"/>
</dbReference>
<dbReference type="AlphaFoldDB" id="A0A250XHV1"/>
<comment type="similarity">
    <text evidence="1">Belongs to the beta-catenin family.</text>
</comment>
<dbReference type="STRING" id="1157962.A0A250XHV1"/>
<dbReference type="GO" id="GO:0043495">
    <property type="term" value="F:protein-membrane adaptor activity"/>
    <property type="evidence" value="ECO:0007669"/>
    <property type="project" value="InterPro"/>
</dbReference>
<dbReference type="EMBL" id="BEGY01000081">
    <property type="protein sequence ID" value="GAX82499.1"/>
    <property type="molecule type" value="Genomic_DNA"/>
</dbReference>
<keyword evidence="2" id="KW-0677">Repeat</keyword>